<feature type="region of interest" description="Disordered" evidence="1">
    <location>
        <begin position="29"/>
        <end position="109"/>
    </location>
</feature>
<organism evidence="2 3">
    <name type="scientific">Burkholderia thailandensis</name>
    <dbReference type="NCBI Taxonomy" id="57975"/>
    <lineage>
        <taxon>Bacteria</taxon>
        <taxon>Pseudomonadati</taxon>
        <taxon>Pseudomonadota</taxon>
        <taxon>Betaproteobacteria</taxon>
        <taxon>Burkholderiales</taxon>
        <taxon>Burkholderiaceae</taxon>
        <taxon>Burkholderia</taxon>
        <taxon>pseudomallei group</taxon>
    </lineage>
</organism>
<sequence length="109" mass="11329">MIDRSFREPLQCASVLIDACFGCLRAVGSAPPARTARPAGSGAGGDGRRTTEGAAGARPARPPCDSSEVDTRRAHSAPSGRRTLSRDAHRKIPACPARIGQNGIKSTPH</sequence>
<dbReference type="Proteomes" id="UP001272137">
    <property type="component" value="Unassembled WGS sequence"/>
</dbReference>
<evidence type="ECO:0000313" key="2">
    <source>
        <dbReference type="EMBL" id="MDW9255374.1"/>
    </source>
</evidence>
<dbReference type="EMBL" id="QXCT01000002">
    <property type="protein sequence ID" value="MDW9255374.1"/>
    <property type="molecule type" value="Genomic_DNA"/>
</dbReference>
<keyword evidence="2" id="KW-0449">Lipoprotein</keyword>
<accession>A0AAW9CXP4</accession>
<comment type="caution">
    <text evidence="2">The sequence shown here is derived from an EMBL/GenBank/DDBJ whole genome shotgun (WGS) entry which is preliminary data.</text>
</comment>
<proteinExistence type="predicted"/>
<evidence type="ECO:0000313" key="3">
    <source>
        <dbReference type="Proteomes" id="UP001272137"/>
    </source>
</evidence>
<reference evidence="2" key="1">
    <citation type="submission" date="2018-08" db="EMBL/GenBank/DDBJ databases">
        <title>Identification of Burkholderia cepacia strains that express a Burkholderia pseudomallei-like capsular polysaccharide.</title>
        <authorList>
            <person name="Burtnick M.N."/>
            <person name="Vongsouvath M."/>
            <person name="Newton P."/>
            <person name="Wuthiekanun V."/>
            <person name="Limmathurotsakul D."/>
            <person name="Brett P.J."/>
            <person name="Chantratita N."/>
            <person name="Dance D.A."/>
        </authorList>
    </citation>
    <scope>NUCLEOTIDE SEQUENCE</scope>
    <source>
        <strain evidence="2">SBXCC001</strain>
    </source>
</reference>
<evidence type="ECO:0000256" key="1">
    <source>
        <dbReference type="SAM" id="MobiDB-lite"/>
    </source>
</evidence>
<dbReference type="AlphaFoldDB" id="A0AAW9CXP4"/>
<name>A0AAW9CXP4_BURTH</name>
<gene>
    <name evidence="2" type="ORF">C7S16_1896</name>
</gene>
<protein>
    <submittedName>
        <fullName evidence="2">Lipoprotein</fullName>
    </submittedName>
</protein>